<evidence type="ECO:0000256" key="14">
    <source>
        <dbReference type="ARBA" id="ARBA00023319"/>
    </source>
</evidence>
<dbReference type="GO" id="GO:0002456">
    <property type="term" value="P:T cell mediated immunity"/>
    <property type="evidence" value="ECO:0007669"/>
    <property type="project" value="TreeGrafter"/>
</dbReference>
<keyword evidence="10" id="KW-0564">Palmitate</keyword>
<dbReference type="Pfam" id="PF07686">
    <property type="entry name" value="V-set"/>
    <property type="match status" value="1"/>
</dbReference>
<evidence type="ECO:0000256" key="7">
    <source>
        <dbReference type="ARBA" id="ARBA00022989"/>
    </source>
</evidence>
<keyword evidence="11" id="KW-1015">Disulfide bond</keyword>
<evidence type="ECO:0000256" key="6">
    <source>
        <dbReference type="ARBA" id="ARBA00022859"/>
    </source>
</evidence>
<feature type="non-terminal residue" evidence="17">
    <location>
        <position position="1"/>
    </location>
</feature>
<evidence type="ECO:0000256" key="4">
    <source>
        <dbReference type="ARBA" id="ARBA00022692"/>
    </source>
</evidence>
<dbReference type="PANTHER" id="PTHR10441">
    <property type="entry name" value="CD8 ALPHA CHAIN"/>
    <property type="match status" value="1"/>
</dbReference>
<evidence type="ECO:0000256" key="13">
    <source>
        <dbReference type="ARBA" id="ARBA00023288"/>
    </source>
</evidence>
<sequence>MARSPALLLPLFLGFCCPGIHGQEYTVTIRFRDRSIKQPRLGQQLELECETNKEDSSMFWVRMDKSGTLHFIVFITSMSRTTFKEKTQTHTHFEAKKDGRFYRLVVKHLTPQNEGKYFCIMSSNKLLYFSPGHPVYLP</sequence>
<evidence type="ECO:0000313" key="18">
    <source>
        <dbReference type="Proteomes" id="UP000590868"/>
    </source>
</evidence>
<keyword evidence="7" id="KW-1133">Transmembrane helix</keyword>
<keyword evidence="14" id="KW-0393">Immunoglobulin domain</keyword>
<dbReference type="InterPro" id="IPR013783">
    <property type="entry name" value="Ig-like_fold"/>
</dbReference>
<keyword evidence="13" id="KW-0449">Lipoprotein</keyword>
<keyword evidence="3" id="KW-1003">Cell membrane</keyword>
<keyword evidence="9" id="KW-0472">Membrane</keyword>
<dbReference type="InterPro" id="IPR013106">
    <property type="entry name" value="Ig_V-set"/>
</dbReference>
<dbReference type="SMART" id="SM00409">
    <property type="entry name" value="IG"/>
    <property type="match status" value="1"/>
</dbReference>
<evidence type="ECO:0000256" key="3">
    <source>
        <dbReference type="ARBA" id="ARBA00022475"/>
    </source>
</evidence>
<evidence type="ECO:0000256" key="1">
    <source>
        <dbReference type="ARBA" id="ARBA00004251"/>
    </source>
</evidence>
<dbReference type="GO" id="GO:0007166">
    <property type="term" value="P:cell surface receptor signaling pathway"/>
    <property type="evidence" value="ECO:0007669"/>
    <property type="project" value="TreeGrafter"/>
</dbReference>
<accession>A0A7L2B088</accession>
<keyword evidence="18" id="KW-1185">Reference proteome</keyword>
<keyword evidence="5 15" id="KW-0732">Signal</keyword>
<dbReference type="FunFam" id="2.60.40.10:FF:001514">
    <property type="entry name" value="CD8 alpha chain"/>
    <property type="match status" value="1"/>
</dbReference>
<dbReference type="PROSITE" id="PS50835">
    <property type="entry name" value="IG_LIKE"/>
    <property type="match status" value="1"/>
</dbReference>
<evidence type="ECO:0000259" key="16">
    <source>
        <dbReference type="PROSITE" id="PS50835"/>
    </source>
</evidence>
<dbReference type="Gene3D" id="2.60.40.10">
    <property type="entry name" value="Immunoglobulins"/>
    <property type="match status" value="1"/>
</dbReference>
<reference evidence="17 18" key="1">
    <citation type="submission" date="2019-09" db="EMBL/GenBank/DDBJ databases">
        <title>Bird 10,000 Genomes (B10K) Project - Family phase.</title>
        <authorList>
            <person name="Zhang G."/>
        </authorList>
    </citation>
    <scope>NUCLEOTIDE SEQUENCE [LARGE SCALE GENOMIC DNA]</scope>
    <source>
        <strain evidence="17">B10K-DU-001-55</strain>
        <tissue evidence="17">Muscle</tissue>
    </source>
</reference>
<dbReference type="OrthoDB" id="9906515at2759"/>
<keyword evidence="8" id="KW-1064">Adaptive immunity</keyword>
<evidence type="ECO:0000256" key="15">
    <source>
        <dbReference type="SAM" id="SignalP"/>
    </source>
</evidence>
<dbReference type="PANTHER" id="PTHR10441:SF2">
    <property type="entry name" value="T-CELL SURFACE GLYCOPROTEIN CD8 ALPHA CHAIN"/>
    <property type="match status" value="1"/>
</dbReference>
<dbReference type="AlphaFoldDB" id="A0A7L2B088"/>
<proteinExistence type="predicted"/>
<evidence type="ECO:0000256" key="11">
    <source>
        <dbReference type="ARBA" id="ARBA00023157"/>
    </source>
</evidence>
<evidence type="ECO:0000256" key="9">
    <source>
        <dbReference type="ARBA" id="ARBA00023136"/>
    </source>
</evidence>
<dbReference type="Proteomes" id="UP000590868">
    <property type="component" value="Unassembled WGS sequence"/>
</dbReference>
<evidence type="ECO:0000256" key="2">
    <source>
        <dbReference type="ARBA" id="ARBA00021525"/>
    </source>
</evidence>
<evidence type="ECO:0000256" key="5">
    <source>
        <dbReference type="ARBA" id="ARBA00022729"/>
    </source>
</evidence>
<feature type="signal peptide" evidence="15">
    <location>
        <begin position="1"/>
        <end position="22"/>
    </location>
</feature>
<feature type="chain" id="PRO_5029652169" description="T-cell surface glycoprotein CD8 alpha chain" evidence="15">
    <location>
        <begin position="23"/>
        <end position="138"/>
    </location>
</feature>
<name>A0A7L2B088_9GRUI</name>
<dbReference type="GO" id="GO:0009897">
    <property type="term" value="C:external side of plasma membrane"/>
    <property type="evidence" value="ECO:0007669"/>
    <property type="project" value="TreeGrafter"/>
</dbReference>
<organism evidence="17 18">
    <name type="scientific">Heliornis fulica</name>
    <name type="common">sungrebe</name>
    <dbReference type="NCBI Taxonomy" id="54369"/>
    <lineage>
        <taxon>Eukaryota</taxon>
        <taxon>Metazoa</taxon>
        <taxon>Chordata</taxon>
        <taxon>Craniata</taxon>
        <taxon>Vertebrata</taxon>
        <taxon>Euteleostomi</taxon>
        <taxon>Archelosauria</taxon>
        <taxon>Archosauria</taxon>
        <taxon>Dinosauria</taxon>
        <taxon>Saurischia</taxon>
        <taxon>Theropoda</taxon>
        <taxon>Coelurosauria</taxon>
        <taxon>Aves</taxon>
        <taxon>Neognathae</taxon>
        <taxon>Neoaves</taxon>
        <taxon>Gruiformes</taxon>
        <taxon>Heliornithidae</taxon>
        <taxon>Heliornis</taxon>
    </lineage>
</organism>
<dbReference type="EMBL" id="VXBZ01008381">
    <property type="protein sequence ID" value="NXP51848.1"/>
    <property type="molecule type" value="Genomic_DNA"/>
</dbReference>
<dbReference type="InterPro" id="IPR036179">
    <property type="entry name" value="Ig-like_dom_sf"/>
</dbReference>
<evidence type="ECO:0000313" key="17">
    <source>
        <dbReference type="EMBL" id="NXP51848.1"/>
    </source>
</evidence>
<gene>
    <name evidence="17" type="primary">Cd8a</name>
    <name evidence="17" type="ORF">HELFUL_R04576</name>
</gene>
<evidence type="ECO:0000256" key="10">
    <source>
        <dbReference type="ARBA" id="ARBA00023139"/>
    </source>
</evidence>
<dbReference type="InterPro" id="IPR015468">
    <property type="entry name" value="CD8_asu"/>
</dbReference>
<dbReference type="InterPro" id="IPR007110">
    <property type="entry name" value="Ig-like_dom"/>
</dbReference>
<dbReference type="InterPro" id="IPR003599">
    <property type="entry name" value="Ig_sub"/>
</dbReference>
<dbReference type="GO" id="GO:0045065">
    <property type="term" value="P:cytotoxic T cell differentiation"/>
    <property type="evidence" value="ECO:0007669"/>
    <property type="project" value="TreeGrafter"/>
</dbReference>
<keyword evidence="12" id="KW-0325">Glycoprotein</keyword>
<dbReference type="SUPFAM" id="SSF48726">
    <property type="entry name" value="Immunoglobulin"/>
    <property type="match status" value="1"/>
</dbReference>
<comment type="subcellular location">
    <subcellularLocation>
        <location evidence="1">Cell membrane</location>
        <topology evidence="1">Single-pass type I membrane protein</topology>
    </subcellularLocation>
</comment>
<feature type="domain" description="Ig-like" evidence="16">
    <location>
        <begin position="18"/>
        <end position="124"/>
    </location>
</feature>
<protein>
    <recommendedName>
        <fullName evidence="2">T-cell surface glycoprotein CD8 alpha chain</fullName>
    </recommendedName>
</protein>
<evidence type="ECO:0000256" key="12">
    <source>
        <dbReference type="ARBA" id="ARBA00023180"/>
    </source>
</evidence>
<keyword evidence="4" id="KW-0812">Transmembrane</keyword>
<comment type="caution">
    <text evidence="17">The sequence shown here is derived from an EMBL/GenBank/DDBJ whole genome shotgun (WGS) entry which is preliminary data.</text>
</comment>
<keyword evidence="6" id="KW-0391">Immunity</keyword>
<feature type="non-terminal residue" evidence="17">
    <location>
        <position position="138"/>
    </location>
</feature>
<evidence type="ECO:0000256" key="8">
    <source>
        <dbReference type="ARBA" id="ARBA00023130"/>
    </source>
</evidence>